<comment type="caution">
    <text evidence="3">The sequence shown here is derived from an EMBL/GenBank/DDBJ whole genome shotgun (WGS) entry which is preliminary data.</text>
</comment>
<keyword evidence="4" id="KW-1185">Reference proteome</keyword>
<name>A0ABV9JNS5_9GAMM</name>
<dbReference type="SUPFAM" id="SSF52540">
    <property type="entry name" value="P-loop containing nucleoside triphosphate hydrolases"/>
    <property type="match status" value="1"/>
</dbReference>
<dbReference type="RefSeq" id="WP_377334460.1">
    <property type="nucleotide sequence ID" value="NZ_JBHSGB010000010.1"/>
</dbReference>
<evidence type="ECO:0000313" key="4">
    <source>
        <dbReference type="Proteomes" id="UP001595962"/>
    </source>
</evidence>
<dbReference type="InterPro" id="IPR027417">
    <property type="entry name" value="P-loop_NTPase"/>
</dbReference>
<dbReference type="InterPro" id="IPR019734">
    <property type="entry name" value="TPR_rpt"/>
</dbReference>
<dbReference type="EMBL" id="JBHSGB010000010">
    <property type="protein sequence ID" value="MFC4655914.1"/>
    <property type="molecule type" value="Genomic_DNA"/>
</dbReference>
<dbReference type="Pfam" id="PF14559">
    <property type="entry name" value="TPR_19"/>
    <property type="match status" value="1"/>
</dbReference>
<dbReference type="SMART" id="SM00028">
    <property type="entry name" value="TPR"/>
    <property type="match status" value="4"/>
</dbReference>
<sequence>MLEQALAALKANDLASAEVLLLKALSSQTDRHGALRLLVRLYVSQNKLQQAIEFTEQLLADHPDNQDYYVSLAQFYQLEFQEQKLLQLWQQFVSKWPTEQKGWFNLVLSARRSRNAEVALTALARWFELTGDNGEFLFQQALVYSELLRQERKAMELLQQLLVLQPGHHGALFNLGHLSEQLGELTEATSYFYAACQSHPDDATSWARWLELAKLDKQQLQQHRVQLEALLSAPLNTSQIDLYYAFGLSYDRLGLYNEAWHCYQKANQGDSQFLPQYQPERTKQLIADCLRRDSAVWPKSQASALIPILICGMFRSGSTLAEQIIAASEQVACGGELEFLHRQLFPLIQQPEALVAKASESDFTAGYLEQIERLLQGRRYFTDKRPENFLYLDAVFYNFPAAKVIWTRRQLADNALSVYFHRLGPGMNYAANLDAILHYEQQQRQLMHHWQQRYPGQIFELDYDELVSQPTSVLQALFAFLGLHYNGEAERFYQLKHAVKTASVSQVRRPLYQHSSGRYRNYQAEILQSGLYPDYCLLLNSLATDHRE</sequence>
<evidence type="ECO:0000256" key="1">
    <source>
        <dbReference type="ARBA" id="ARBA00022679"/>
    </source>
</evidence>
<accession>A0ABV9JNS5</accession>
<evidence type="ECO:0000256" key="2">
    <source>
        <dbReference type="PROSITE-ProRule" id="PRU00339"/>
    </source>
</evidence>
<feature type="repeat" description="TPR" evidence="2">
    <location>
        <begin position="169"/>
        <end position="202"/>
    </location>
</feature>
<dbReference type="InterPro" id="IPR011990">
    <property type="entry name" value="TPR-like_helical_dom_sf"/>
</dbReference>
<dbReference type="Pfam" id="PF13432">
    <property type="entry name" value="TPR_16"/>
    <property type="match status" value="1"/>
</dbReference>
<dbReference type="Pfam" id="PF13469">
    <property type="entry name" value="Sulfotransfer_3"/>
    <property type="match status" value="1"/>
</dbReference>
<dbReference type="Gene3D" id="1.25.40.10">
    <property type="entry name" value="Tetratricopeptide repeat domain"/>
    <property type="match status" value="2"/>
</dbReference>
<keyword evidence="1" id="KW-0808">Transferase</keyword>
<dbReference type="SUPFAM" id="SSF48452">
    <property type="entry name" value="TPR-like"/>
    <property type="match status" value="2"/>
</dbReference>
<dbReference type="Gene3D" id="3.40.50.300">
    <property type="entry name" value="P-loop containing nucleotide triphosphate hydrolases"/>
    <property type="match status" value="1"/>
</dbReference>
<keyword evidence="2" id="KW-0802">TPR repeat</keyword>
<dbReference type="Pfam" id="PF13181">
    <property type="entry name" value="TPR_8"/>
    <property type="match status" value="1"/>
</dbReference>
<dbReference type="InterPro" id="IPR026634">
    <property type="entry name" value="TPST-like"/>
</dbReference>
<evidence type="ECO:0000313" key="3">
    <source>
        <dbReference type="EMBL" id="MFC4655914.1"/>
    </source>
</evidence>
<organism evidence="3 4">
    <name type="scientific">Rheinheimera marina</name>
    <dbReference type="NCBI Taxonomy" id="1774958"/>
    <lineage>
        <taxon>Bacteria</taxon>
        <taxon>Pseudomonadati</taxon>
        <taxon>Pseudomonadota</taxon>
        <taxon>Gammaproteobacteria</taxon>
        <taxon>Chromatiales</taxon>
        <taxon>Chromatiaceae</taxon>
        <taxon>Rheinheimera</taxon>
    </lineage>
</organism>
<gene>
    <name evidence="3" type="ORF">ACFO3I_12935</name>
</gene>
<protein>
    <submittedName>
        <fullName evidence="3">Tetratricopeptide repeat-containing sulfotransferase family protein</fullName>
    </submittedName>
</protein>
<dbReference type="PANTHER" id="PTHR12788:SF10">
    <property type="entry name" value="PROTEIN-TYROSINE SULFOTRANSFERASE"/>
    <property type="match status" value="1"/>
</dbReference>
<dbReference type="PANTHER" id="PTHR12788">
    <property type="entry name" value="PROTEIN-TYROSINE SULFOTRANSFERASE 2"/>
    <property type="match status" value="1"/>
</dbReference>
<dbReference type="Proteomes" id="UP001595962">
    <property type="component" value="Unassembled WGS sequence"/>
</dbReference>
<reference evidence="4" key="1">
    <citation type="journal article" date="2019" name="Int. J. Syst. Evol. Microbiol.">
        <title>The Global Catalogue of Microorganisms (GCM) 10K type strain sequencing project: providing services to taxonomists for standard genome sequencing and annotation.</title>
        <authorList>
            <consortium name="The Broad Institute Genomics Platform"/>
            <consortium name="The Broad Institute Genome Sequencing Center for Infectious Disease"/>
            <person name="Wu L."/>
            <person name="Ma J."/>
        </authorList>
    </citation>
    <scope>NUCLEOTIDE SEQUENCE [LARGE SCALE GENOMIC DNA]</scope>
    <source>
        <strain evidence="4">DT28</strain>
    </source>
</reference>
<proteinExistence type="predicted"/>
<dbReference type="PROSITE" id="PS50005">
    <property type="entry name" value="TPR"/>
    <property type="match status" value="1"/>
</dbReference>